<evidence type="ECO:0000313" key="4">
    <source>
        <dbReference type="EMBL" id="VFP84378.1"/>
    </source>
</evidence>
<reference evidence="4 5" key="1">
    <citation type="submission" date="2019-02" db="EMBL/GenBank/DDBJ databases">
        <authorList>
            <person name="Manzano-Marin A."/>
            <person name="Manzano-Marin A."/>
        </authorList>
    </citation>
    <scope>NUCLEOTIDE SEQUENCE [LARGE SCALE GENOMIC DNA]</scope>
    <source>
        <strain evidence="4 5">ErCilaricifoliae</strain>
    </source>
</reference>
<dbReference type="RefSeq" id="WP_157989846.1">
    <property type="nucleotide sequence ID" value="NZ_LR217720.1"/>
</dbReference>
<evidence type="ECO:0000256" key="2">
    <source>
        <dbReference type="SAM" id="SignalP"/>
    </source>
</evidence>
<dbReference type="Pfam" id="PF04972">
    <property type="entry name" value="BON"/>
    <property type="match status" value="2"/>
</dbReference>
<sequence precursor="true">MKTISMCIFMLITLILPSCIAGILVSAAVATKAITDPRTLGTQVDDATIEMHVTNALHADPQIQKNTHIVITVYQGKVLLTGQAPDMLLSEYAQNIATSINGVREVYNEIRITNQIDISPASSDLWITAKIRSQLLYNDQVKSSHIKIHTENSEVFLLGIVSDREAAISAEIASRVSGVQHVTTAFTILQE</sequence>
<dbReference type="PROSITE" id="PS50914">
    <property type="entry name" value="BON"/>
    <property type="match status" value="2"/>
</dbReference>
<evidence type="ECO:0000259" key="3">
    <source>
        <dbReference type="PROSITE" id="PS50914"/>
    </source>
</evidence>
<dbReference type="Gene3D" id="3.30.1340.30">
    <property type="match status" value="1"/>
</dbReference>
<dbReference type="InterPro" id="IPR014004">
    <property type="entry name" value="Transpt-assoc_nodulatn_dom_bac"/>
</dbReference>
<dbReference type="PANTHER" id="PTHR34606:SF4">
    <property type="entry name" value="OUTER MEMBRANE LIPOPROTEIN DOLP"/>
    <property type="match status" value="1"/>
</dbReference>
<organism evidence="4 5">
    <name type="scientific">Candidatus Erwinia haradaeae</name>
    <dbReference type="NCBI Taxonomy" id="1922217"/>
    <lineage>
        <taxon>Bacteria</taxon>
        <taxon>Pseudomonadati</taxon>
        <taxon>Pseudomonadota</taxon>
        <taxon>Gammaproteobacteria</taxon>
        <taxon>Enterobacterales</taxon>
        <taxon>Erwiniaceae</taxon>
        <taxon>Erwinia</taxon>
    </lineage>
</organism>
<evidence type="ECO:0000313" key="5">
    <source>
        <dbReference type="Proteomes" id="UP000294418"/>
    </source>
</evidence>
<feature type="signal peptide" evidence="2">
    <location>
        <begin position="1"/>
        <end position="21"/>
    </location>
</feature>
<feature type="chain" id="PRO_5019134021" evidence="2">
    <location>
        <begin position="22"/>
        <end position="191"/>
    </location>
</feature>
<accession>A0A451DDB8</accession>
<dbReference type="OrthoDB" id="9783990at2"/>
<gene>
    <name evidence="4" type="primary">yraP</name>
    <name evidence="4" type="ORF">ERCILAFE3058_465</name>
</gene>
<dbReference type="InterPro" id="IPR051686">
    <property type="entry name" value="Lipoprotein_DolP"/>
</dbReference>
<dbReference type="InterPro" id="IPR007055">
    <property type="entry name" value="BON_dom"/>
</dbReference>
<dbReference type="Proteomes" id="UP000294418">
    <property type="component" value="Chromosome"/>
</dbReference>
<dbReference type="PANTHER" id="PTHR34606">
    <property type="entry name" value="BON DOMAIN-CONTAINING PROTEIN"/>
    <property type="match status" value="1"/>
</dbReference>
<dbReference type="EMBL" id="LR217720">
    <property type="protein sequence ID" value="VFP84378.1"/>
    <property type="molecule type" value="Genomic_DNA"/>
</dbReference>
<dbReference type="AlphaFoldDB" id="A0A451DDB8"/>
<evidence type="ECO:0000256" key="1">
    <source>
        <dbReference type="ARBA" id="ARBA00022729"/>
    </source>
</evidence>
<dbReference type="SMART" id="SM00749">
    <property type="entry name" value="BON"/>
    <property type="match status" value="2"/>
</dbReference>
<name>A0A451DDB8_9GAMM</name>
<dbReference type="NCBIfam" id="NF008247">
    <property type="entry name" value="PRK11023.1"/>
    <property type="match status" value="1"/>
</dbReference>
<feature type="domain" description="BON" evidence="3">
    <location>
        <begin position="45"/>
        <end position="114"/>
    </location>
</feature>
<feature type="domain" description="BON" evidence="3">
    <location>
        <begin position="123"/>
        <end position="190"/>
    </location>
</feature>
<keyword evidence="1 2" id="KW-0732">Signal</keyword>
<proteinExistence type="predicted"/>
<protein>
    <submittedName>
        <fullName evidence="4">Uncharacterized protein YraP</fullName>
    </submittedName>
</protein>